<keyword evidence="2 5" id="KW-0812">Transmembrane</keyword>
<sequence length="557" mass="61466">MAVTGTDEMASPTKFKEYQDEGISTRGLTEMNKIGKYQIIVYIAVSLPLALSAGFTLGYAFTSGEVDYRCLIPECENSSTANWSSIWAANSKPKSDSSFGSCERFQVNDNVVGECSKDSFGERVVKCDSWVYDPLEKTILSEWNFTCNENRWKLAMVGTVNNIGQLVGLMFAGYLSDRYGRRTCLVVETFTSGIFGLIQSFSVNYWMFMSMEFLMSVAAAGIYSSGFILGMEMVGGKKRVLGATFIGGMYAVGEMYLGAVAMFLKSWRPLLRAIFAPGLLAIFLPFIVPESIAWLAAKGKHSEVEKVYKRMAKMNGLENTQIPLSIYEELNATNTEKKPEIKSSSVPVREALSRPKLLIRLLACCLCWLTNTFVYYGMSLNAVAFAGDKYVNFILVSLVEIPAYFLSWLLIDYVGRKPTLSGSFLFSGIFCLAIQFVPKDSWSYAPLLLYMGGKGCITMAFAAVYVYTTEMFPTTARHFLLSICSMTGRIGSILAPQTRLLATVVASLPLILFGTMGILAGVVSLVFPETLGIKLPDTVTEAENIGKPKRTKDKNIT</sequence>
<evidence type="ECO:0000256" key="2">
    <source>
        <dbReference type="ARBA" id="ARBA00022692"/>
    </source>
</evidence>
<feature type="transmembrane region" description="Helical" evidence="5">
    <location>
        <begin position="501"/>
        <end position="527"/>
    </location>
</feature>
<accession>A0A9R1SUK9</accession>
<evidence type="ECO:0000259" key="6">
    <source>
        <dbReference type="PROSITE" id="PS50850"/>
    </source>
</evidence>
<dbReference type="AlphaFoldDB" id="A0A9R1SUK4"/>
<dbReference type="GO" id="GO:0022857">
    <property type="term" value="F:transmembrane transporter activity"/>
    <property type="evidence" value="ECO:0007669"/>
    <property type="project" value="InterPro"/>
</dbReference>
<dbReference type="RefSeq" id="XP_011297422.1">
    <property type="nucleotide sequence ID" value="XM_011299120.1"/>
</dbReference>
<dbReference type="Pfam" id="PF00083">
    <property type="entry name" value="Sugar_tr"/>
    <property type="match status" value="1"/>
</dbReference>
<feature type="transmembrane region" description="Helical" evidence="5">
    <location>
        <begin position="270"/>
        <end position="288"/>
    </location>
</feature>
<dbReference type="KEGG" id="fas:105263119"/>
<dbReference type="InterPro" id="IPR036259">
    <property type="entry name" value="MFS_trans_sf"/>
</dbReference>
<comment type="subcellular location">
    <subcellularLocation>
        <location evidence="1">Membrane</location>
        <topology evidence="1">Multi-pass membrane protein</topology>
    </subcellularLocation>
</comment>
<feature type="transmembrane region" description="Helical" evidence="5">
    <location>
        <begin position="444"/>
        <end position="467"/>
    </location>
</feature>
<dbReference type="InterPro" id="IPR020846">
    <property type="entry name" value="MFS_dom"/>
</dbReference>
<keyword evidence="7" id="KW-1185">Reference proteome</keyword>
<dbReference type="Gene3D" id="1.20.1250.20">
    <property type="entry name" value="MFS general substrate transporter like domains"/>
    <property type="match status" value="1"/>
</dbReference>
<keyword evidence="3 5" id="KW-1133">Transmembrane helix</keyword>
<keyword evidence="4 5" id="KW-0472">Membrane</keyword>
<evidence type="ECO:0000256" key="1">
    <source>
        <dbReference type="ARBA" id="ARBA00004141"/>
    </source>
</evidence>
<dbReference type="OrthoDB" id="2261376at2759"/>
<dbReference type="InterPro" id="IPR005829">
    <property type="entry name" value="Sugar_transporter_CS"/>
</dbReference>
<accession>A0A9R1SUN5</accession>
<name>A0A9R1SUK4_9HYME</name>
<evidence type="ECO:0000313" key="8">
    <source>
        <dbReference type="RefSeq" id="XP_011297422.1"/>
    </source>
</evidence>
<dbReference type="CDD" id="cd17317">
    <property type="entry name" value="MFS_SLC22"/>
    <property type="match status" value="1"/>
</dbReference>
<feature type="transmembrane region" description="Helical" evidence="5">
    <location>
        <begin position="357"/>
        <end position="378"/>
    </location>
</feature>
<dbReference type="RefSeq" id="XP_011297430.1">
    <property type="nucleotide sequence ID" value="XM_011299128.1"/>
</dbReference>
<dbReference type="GO" id="GO:0016020">
    <property type="term" value="C:membrane"/>
    <property type="evidence" value="ECO:0007669"/>
    <property type="project" value="UniProtKB-SubCell"/>
</dbReference>
<evidence type="ECO:0000313" key="7">
    <source>
        <dbReference type="Proteomes" id="UP000694866"/>
    </source>
</evidence>
<dbReference type="GeneID" id="105263119"/>
<feature type="transmembrane region" description="Helical" evidence="5">
    <location>
        <begin position="243"/>
        <end position="264"/>
    </location>
</feature>
<evidence type="ECO:0000256" key="4">
    <source>
        <dbReference type="ARBA" id="ARBA00023136"/>
    </source>
</evidence>
<dbReference type="RefSeq" id="XP_011297441.1">
    <property type="nucleotide sequence ID" value="XM_011299139.1"/>
</dbReference>
<dbReference type="InterPro" id="IPR005828">
    <property type="entry name" value="MFS_sugar_transport-like"/>
</dbReference>
<feature type="transmembrane region" description="Helical" evidence="5">
    <location>
        <begin position="185"/>
        <end position="207"/>
    </location>
</feature>
<feature type="transmembrane region" description="Helical" evidence="5">
    <location>
        <begin position="39"/>
        <end position="61"/>
    </location>
</feature>
<protein>
    <submittedName>
        <fullName evidence="8 9">Solute carrier family 22 member 21</fullName>
    </submittedName>
</protein>
<evidence type="ECO:0000256" key="3">
    <source>
        <dbReference type="ARBA" id="ARBA00022989"/>
    </source>
</evidence>
<evidence type="ECO:0000313" key="11">
    <source>
        <dbReference type="RefSeq" id="XP_011297450.1"/>
    </source>
</evidence>
<dbReference type="SUPFAM" id="SSF103473">
    <property type="entry name" value="MFS general substrate transporter"/>
    <property type="match status" value="1"/>
</dbReference>
<feature type="transmembrane region" description="Helical" evidence="5">
    <location>
        <begin position="390"/>
        <end position="411"/>
    </location>
</feature>
<dbReference type="PANTHER" id="PTHR24064">
    <property type="entry name" value="SOLUTE CARRIER FAMILY 22 MEMBER"/>
    <property type="match status" value="1"/>
</dbReference>
<evidence type="ECO:0000313" key="10">
    <source>
        <dbReference type="RefSeq" id="XP_011297441.1"/>
    </source>
</evidence>
<feature type="domain" description="Major facilitator superfamily (MFS) profile" evidence="6">
    <location>
        <begin position="114"/>
        <end position="532"/>
    </location>
</feature>
<organism evidence="7 8">
    <name type="scientific">Fopius arisanus</name>
    <dbReference type="NCBI Taxonomy" id="64838"/>
    <lineage>
        <taxon>Eukaryota</taxon>
        <taxon>Metazoa</taxon>
        <taxon>Ecdysozoa</taxon>
        <taxon>Arthropoda</taxon>
        <taxon>Hexapoda</taxon>
        <taxon>Insecta</taxon>
        <taxon>Pterygota</taxon>
        <taxon>Neoptera</taxon>
        <taxon>Endopterygota</taxon>
        <taxon>Hymenoptera</taxon>
        <taxon>Apocrita</taxon>
        <taxon>Ichneumonoidea</taxon>
        <taxon>Braconidae</taxon>
        <taxon>Opiinae</taxon>
        <taxon>Fopius</taxon>
    </lineage>
</organism>
<dbReference type="PROSITE" id="PS50850">
    <property type="entry name" value="MFS"/>
    <property type="match status" value="1"/>
</dbReference>
<feature type="transmembrane region" description="Helical" evidence="5">
    <location>
        <begin position="154"/>
        <end position="173"/>
    </location>
</feature>
<dbReference type="RefSeq" id="XP_011297450.1">
    <property type="nucleotide sequence ID" value="XM_011299148.1"/>
</dbReference>
<dbReference type="Proteomes" id="UP000694866">
    <property type="component" value="Unplaced"/>
</dbReference>
<accession>A0A9R1SUM5</accession>
<feature type="transmembrane region" description="Helical" evidence="5">
    <location>
        <begin position="418"/>
        <end position="438"/>
    </location>
</feature>
<accession>A0A9R1SUK4</accession>
<gene>
    <name evidence="8 9 10 11" type="primary">LOC105263119</name>
</gene>
<evidence type="ECO:0000313" key="9">
    <source>
        <dbReference type="RefSeq" id="XP_011297430.1"/>
    </source>
</evidence>
<proteinExistence type="predicted"/>
<evidence type="ECO:0000256" key="5">
    <source>
        <dbReference type="SAM" id="Phobius"/>
    </source>
</evidence>
<feature type="transmembrane region" description="Helical" evidence="5">
    <location>
        <begin position="213"/>
        <end position="231"/>
    </location>
</feature>
<reference evidence="8 9" key="1">
    <citation type="submission" date="2025-04" db="UniProtKB">
        <authorList>
            <consortium name="RefSeq"/>
        </authorList>
    </citation>
    <scope>IDENTIFICATION</scope>
    <source>
        <strain evidence="8 9">USDA-PBARC FA_bdor</strain>
        <tissue evidence="8 9">Whole organism</tissue>
    </source>
</reference>
<dbReference type="PROSITE" id="PS00216">
    <property type="entry name" value="SUGAR_TRANSPORT_1"/>
    <property type="match status" value="1"/>
</dbReference>